<organism evidence="2 3">
    <name type="scientific">Liparis tanakae</name>
    <name type="common">Tanaka's snailfish</name>
    <dbReference type="NCBI Taxonomy" id="230148"/>
    <lineage>
        <taxon>Eukaryota</taxon>
        <taxon>Metazoa</taxon>
        <taxon>Chordata</taxon>
        <taxon>Craniata</taxon>
        <taxon>Vertebrata</taxon>
        <taxon>Euteleostomi</taxon>
        <taxon>Actinopterygii</taxon>
        <taxon>Neopterygii</taxon>
        <taxon>Teleostei</taxon>
        <taxon>Neoteleostei</taxon>
        <taxon>Acanthomorphata</taxon>
        <taxon>Eupercaria</taxon>
        <taxon>Perciformes</taxon>
        <taxon>Cottioidei</taxon>
        <taxon>Cottales</taxon>
        <taxon>Liparidae</taxon>
        <taxon>Liparis</taxon>
    </lineage>
</organism>
<reference evidence="2 3" key="1">
    <citation type="submission" date="2019-03" db="EMBL/GenBank/DDBJ databases">
        <title>First draft genome of Liparis tanakae, snailfish: a comprehensive survey of snailfish specific genes.</title>
        <authorList>
            <person name="Kim W."/>
            <person name="Song I."/>
            <person name="Jeong J.-H."/>
            <person name="Kim D."/>
            <person name="Kim S."/>
            <person name="Ryu S."/>
            <person name="Song J.Y."/>
            <person name="Lee S.K."/>
        </authorList>
    </citation>
    <scope>NUCLEOTIDE SEQUENCE [LARGE SCALE GENOMIC DNA]</scope>
    <source>
        <tissue evidence="2">Muscle</tissue>
    </source>
</reference>
<feature type="region of interest" description="Disordered" evidence="1">
    <location>
        <begin position="52"/>
        <end position="113"/>
    </location>
</feature>
<comment type="caution">
    <text evidence="2">The sequence shown here is derived from an EMBL/GenBank/DDBJ whole genome shotgun (WGS) entry which is preliminary data.</text>
</comment>
<evidence type="ECO:0000256" key="1">
    <source>
        <dbReference type="SAM" id="MobiDB-lite"/>
    </source>
</evidence>
<sequence>MAVIMPMTLMRVTGLRSMSSEMLMTMILLVALATATLKAITFWAKLQKPLMRRRTKVPVQPETSDWRESSGLGSSPDGAATHQISVHQKDGEVHQDPGGQHEDDGVEAQDVEQPQVVDVYVAQHLQEGAAEETLTVTPPSPTLAL</sequence>
<dbReference type="EMBL" id="SRLO01002059">
    <property type="protein sequence ID" value="TNN34021.1"/>
    <property type="molecule type" value="Genomic_DNA"/>
</dbReference>
<keyword evidence="3" id="KW-1185">Reference proteome</keyword>
<gene>
    <name evidence="2" type="ORF">EYF80_055809</name>
</gene>
<evidence type="ECO:0000313" key="2">
    <source>
        <dbReference type="EMBL" id="TNN34021.1"/>
    </source>
</evidence>
<name>A0A4Z2EZS9_9TELE</name>
<feature type="compositionally biased region" description="Basic and acidic residues" evidence="1">
    <location>
        <begin position="87"/>
        <end position="103"/>
    </location>
</feature>
<dbReference type="Proteomes" id="UP000314294">
    <property type="component" value="Unassembled WGS sequence"/>
</dbReference>
<proteinExistence type="predicted"/>
<accession>A0A4Z2EZS9</accession>
<evidence type="ECO:0000313" key="3">
    <source>
        <dbReference type="Proteomes" id="UP000314294"/>
    </source>
</evidence>
<dbReference type="AlphaFoldDB" id="A0A4Z2EZS9"/>
<protein>
    <submittedName>
        <fullName evidence="2">Uncharacterized protein</fullName>
    </submittedName>
</protein>